<sequence length="247" mass="27466">DSKRSDTKKKKNGGEEASLGPPSDKEMKNLKRKSEMMEVKKENDDDKDDKEKKEEKDKTKETMAADGIPTTENSPLLKSEEKTKEAQSGQELVPGESRQSGTGIKGMQLIQISYTTILAVFVEMVLCISAFVCHLQKQIPVGPTVIIAINLSIIFLSTASLLIVLFSRFHVSLLETDTQYKYAVTCVRRFLLFSSHSLRLFLSLCTLTQSAILDSWILFGLSIPLTLLSSLHIAFSLKMHPVVPSPC</sequence>
<gene>
    <name evidence="3" type="ORF">PMAYCL1PPCAC_12461</name>
</gene>
<name>A0AAN4ZNN6_9BILA</name>
<feature type="transmembrane region" description="Helical" evidence="2">
    <location>
        <begin position="144"/>
        <end position="169"/>
    </location>
</feature>
<keyword evidence="2" id="KW-0472">Membrane</keyword>
<evidence type="ECO:0000256" key="2">
    <source>
        <dbReference type="SAM" id="Phobius"/>
    </source>
</evidence>
<feature type="transmembrane region" description="Helical" evidence="2">
    <location>
        <begin position="190"/>
        <end position="210"/>
    </location>
</feature>
<feature type="region of interest" description="Disordered" evidence="1">
    <location>
        <begin position="1"/>
        <end position="99"/>
    </location>
</feature>
<feature type="compositionally biased region" description="Basic residues" evidence="1">
    <location>
        <begin position="1"/>
        <end position="11"/>
    </location>
</feature>
<evidence type="ECO:0000256" key="1">
    <source>
        <dbReference type="SAM" id="MobiDB-lite"/>
    </source>
</evidence>
<dbReference type="AlphaFoldDB" id="A0AAN4ZNN6"/>
<protein>
    <submittedName>
        <fullName evidence="3">Uncharacterized protein</fullName>
    </submittedName>
</protein>
<proteinExistence type="predicted"/>
<feature type="transmembrane region" description="Helical" evidence="2">
    <location>
        <begin position="216"/>
        <end position="235"/>
    </location>
</feature>
<reference evidence="4" key="1">
    <citation type="submission" date="2022-10" db="EMBL/GenBank/DDBJ databases">
        <title>Genome assembly of Pristionchus species.</title>
        <authorList>
            <person name="Yoshida K."/>
            <person name="Sommer R.J."/>
        </authorList>
    </citation>
    <scope>NUCLEOTIDE SEQUENCE [LARGE SCALE GENOMIC DNA]</scope>
    <source>
        <strain evidence="4">RS5460</strain>
    </source>
</reference>
<organism evidence="3 4">
    <name type="scientific">Pristionchus mayeri</name>
    <dbReference type="NCBI Taxonomy" id="1317129"/>
    <lineage>
        <taxon>Eukaryota</taxon>
        <taxon>Metazoa</taxon>
        <taxon>Ecdysozoa</taxon>
        <taxon>Nematoda</taxon>
        <taxon>Chromadorea</taxon>
        <taxon>Rhabditida</taxon>
        <taxon>Rhabditina</taxon>
        <taxon>Diplogasteromorpha</taxon>
        <taxon>Diplogasteroidea</taxon>
        <taxon>Neodiplogasteridae</taxon>
        <taxon>Pristionchus</taxon>
    </lineage>
</organism>
<comment type="caution">
    <text evidence="3">The sequence shown here is derived from an EMBL/GenBank/DDBJ whole genome shotgun (WGS) entry which is preliminary data.</text>
</comment>
<feature type="compositionally biased region" description="Basic and acidic residues" evidence="1">
    <location>
        <begin position="23"/>
        <end position="63"/>
    </location>
</feature>
<dbReference type="EMBL" id="BTRK01000003">
    <property type="protein sequence ID" value="GMR42266.1"/>
    <property type="molecule type" value="Genomic_DNA"/>
</dbReference>
<evidence type="ECO:0000313" key="3">
    <source>
        <dbReference type="EMBL" id="GMR42266.1"/>
    </source>
</evidence>
<keyword evidence="4" id="KW-1185">Reference proteome</keyword>
<accession>A0AAN4ZNN6</accession>
<feature type="non-terminal residue" evidence="3">
    <location>
        <position position="1"/>
    </location>
</feature>
<evidence type="ECO:0000313" key="4">
    <source>
        <dbReference type="Proteomes" id="UP001328107"/>
    </source>
</evidence>
<feature type="transmembrane region" description="Helical" evidence="2">
    <location>
        <begin position="112"/>
        <end position="132"/>
    </location>
</feature>
<keyword evidence="2" id="KW-1133">Transmembrane helix</keyword>
<keyword evidence="2" id="KW-0812">Transmembrane</keyword>
<dbReference type="Proteomes" id="UP001328107">
    <property type="component" value="Unassembled WGS sequence"/>
</dbReference>